<dbReference type="Proteomes" id="UP000823775">
    <property type="component" value="Unassembled WGS sequence"/>
</dbReference>
<reference evidence="1 2" key="1">
    <citation type="journal article" date="2021" name="BMC Genomics">
        <title>Datura genome reveals duplications of psychoactive alkaloid biosynthetic genes and high mutation rate following tissue culture.</title>
        <authorList>
            <person name="Rajewski A."/>
            <person name="Carter-House D."/>
            <person name="Stajich J."/>
            <person name="Litt A."/>
        </authorList>
    </citation>
    <scope>NUCLEOTIDE SEQUENCE [LARGE SCALE GENOMIC DNA]</scope>
    <source>
        <strain evidence="1">AR-01</strain>
    </source>
</reference>
<accession>A0ABS8TPJ5</accession>
<evidence type="ECO:0000313" key="2">
    <source>
        <dbReference type="Proteomes" id="UP000823775"/>
    </source>
</evidence>
<evidence type="ECO:0000313" key="1">
    <source>
        <dbReference type="EMBL" id="MCD7473502.1"/>
    </source>
</evidence>
<keyword evidence="2" id="KW-1185">Reference proteome</keyword>
<gene>
    <name evidence="1" type="ORF">HAX54_015409</name>
</gene>
<comment type="caution">
    <text evidence="1">The sequence shown here is derived from an EMBL/GenBank/DDBJ whole genome shotgun (WGS) entry which is preliminary data.</text>
</comment>
<sequence length="101" mass="10976">MEKRRNPQNINITDKSTRIFPEIELAFNFNRSGLLLLFIGRLREEEKGSFGRFSPLQGLFGAALLGLAVGEEDGERGGGMLVVVHGSDGGLRPEFVGGGEK</sequence>
<protein>
    <submittedName>
        <fullName evidence="1">Uncharacterized protein</fullName>
    </submittedName>
</protein>
<dbReference type="EMBL" id="JACEIK010001983">
    <property type="protein sequence ID" value="MCD7473502.1"/>
    <property type="molecule type" value="Genomic_DNA"/>
</dbReference>
<name>A0ABS8TPJ5_DATST</name>
<proteinExistence type="predicted"/>
<organism evidence="1 2">
    <name type="scientific">Datura stramonium</name>
    <name type="common">Jimsonweed</name>
    <name type="synonym">Common thornapple</name>
    <dbReference type="NCBI Taxonomy" id="4076"/>
    <lineage>
        <taxon>Eukaryota</taxon>
        <taxon>Viridiplantae</taxon>
        <taxon>Streptophyta</taxon>
        <taxon>Embryophyta</taxon>
        <taxon>Tracheophyta</taxon>
        <taxon>Spermatophyta</taxon>
        <taxon>Magnoliopsida</taxon>
        <taxon>eudicotyledons</taxon>
        <taxon>Gunneridae</taxon>
        <taxon>Pentapetalae</taxon>
        <taxon>asterids</taxon>
        <taxon>lamiids</taxon>
        <taxon>Solanales</taxon>
        <taxon>Solanaceae</taxon>
        <taxon>Solanoideae</taxon>
        <taxon>Datureae</taxon>
        <taxon>Datura</taxon>
    </lineage>
</organism>